<feature type="compositionally biased region" description="Basic and acidic residues" evidence="7">
    <location>
        <begin position="654"/>
        <end position="675"/>
    </location>
</feature>
<feature type="compositionally biased region" description="Basic and acidic residues" evidence="7">
    <location>
        <begin position="533"/>
        <end position="604"/>
    </location>
</feature>
<feature type="compositionally biased region" description="Basic and acidic residues" evidence="7">
    <location>
        <begin position="613"/>
        <end position="631"/>
    </location>
</feature>
<feature type="domain" description="Protein kinase" evidence="8">
    <location>
        <begin position="692"/>
        <end position="980"/>
    </location>
</feature>
<evidence type="ECO:0000256" key="5">
    <source>
        <dbReference type="ARBA" id="ARBA00022777"/>
    </source>
</evidence>
<dbReference type="InterPro" id="IPR045267">
    <property type="entry name" value="CDK11/PITSLRE_STKc"/>
</dbReference>
<dbReference type="InterPro" id="IPR011009">
    <property type="entry name" value="Kinase-like_dom_sf"/>
</dbReference>
<feature type="compositionally biased region" description="Basic and acidic residues" evidence="7">
    <location>
        <begin position="210"/>
        <end position="222"/>
    </location>
</feature>
<dbReference type="Gene3D" id="1.10.510.10">
    <property type="entry name" value="Transferase(Phosphotransferase) domain 1"/>
    <property type="match status" value="1"/>
</dbReference>
<dbReference type="CDD" id="cd07843">
    <property type="entry name" value="STKc_CDC2L1"/>
    <property type="match status" value="1"/>
</dbReference>
<gene>
    <name evidence="9" type="ORF">PLOB_00039797</name>
</gene>
<dbReference type="Proteomes" id="UP001159405">
    <property type="component" value="Unassembled WGS sequence"/>
</dbReference>
<feature type="compositionally biased region" description="Basic and acidic residues" evidence="7">
    <location>
        <begin position="462"/>
        <end position="476"/>
    </location>
</feature>
<proteinExistence type="inferred from homology"/>
<dbReference type="SMART" id="SM00220">
    <property type="entry name" value="S_TKc"/>
    <property type="match status" value="1"/>
</dbReference>
<feature type="compositionally biased region" description="Polar residues" evidence="7">
    <location>
        <begin position="104"/>
        <end position="118"/>
    </location>
</feature>
<feature type="compositionally biased region" description="Acidic residues" evidence="7">
    <location>
        <begin position="636"/>
        <end position="648"/>
    </location>
</feature>
<dbReference type="InterPro" id="IPR050108">
    <property type="entry name" value="CDK"/>
</dbReference>
<feature type="compositionally biased region" description="Polar residues" evidence="7">
    <location>
        <begin position="1033"/>
        <end position="1046"/>
    </location>
</feature>
<feature type="compositionally biased region" description="Polar residues" evidence="7">
    <location>
        <begin position="64"/>
        <end position="74"/>
    </location>
</feature>
<feature type="compositionally biased region" description="Basic and acidic residues" evidence="7">
    <location>
        <begin position="1000"/>
        <end position="1012"/>
    </location>
</feature>
<dbReference type="PANTHER" id="PTHR24056:SF107">
    <property type="entry name" value="CYCLIN-DEPENDENT KINASE 11A-RELATED"/>
    <property type="match status" value="1"/>
</dbReference>
<feature type="compositionally biased region" description="Acidic residues" evidence="7">
    <location>
        <begin position="273"/>
        <end position="290"/>
    </location>
</feature>
<keyword evidence="6" id="KW-0067">ATP-binding</keyword>
<feature type="compositionally biased region" description="Basic and acidic residues" evidence="7">
    <location>
        <begin position="408"/>
        <end position="435"/>
    </location>
</feature>
<feature type="compositionally biased region" description="Basic residues" evidence="7">
    <location>
        <begin position="163"/>
        <end position="172"/>
    </location>
</feature>
<feature type="compositionally biased region" description="Basic and acidic residues" evidence="7">
    <location>
        <begin position="29"/>
        <end position="54"/>
    </location>
</feature>
<feature type="compositionally biased region" description="Acidic residues" evidence="7">
    <location>
        <begin position="315"/>
        <end position="341"/>
    </location>
</feature>
<evidence type="ECO:0000256" key="2">
    <source>
        <dbReference type="ARBA" id="ARBA00022527"/>
    </source>
</evidence>
<evidence type="ECO:0000256" key="6">
    <source>
        <dbReference type="ARBA" id="ARBA00022840"/>
    </source>
</evidence>
<evidence type="ECO:0000313" key="10">
    <source>
        <dbReference type="Proteomes" id="UP001159405"/>
    </source>
</evidence>
<evidence type="ECO:0000259" key="8">
    <source>
        <dbReference type="PROSITE" id="PS50011"/>
    </source>
</evidence>
<name>A0ABN8MZW2_9CNID</name>
<evidence type="ECO:0000256" key="3">
    <source>
        <dbReference type="ARBA" id="ARBA00022679"/>
    </source>
</evidence>
<evidence type="ECO:0000256" key="1">
    <source>
        <dbReference type="ARBA" id="ARBA00006485"/>
    </source>
</evidence>
<feature type="compositionally biased region" description="Basic and acidic residues" evidence="7">
    <location>
        <begin position="444"/>
        <end position="455"/>
    </location>
</feature>
<feature type="region of interest" description="Disordered" evidence="7">
    <location>
        <begin position="1"/>
        <end position="676"/>
    </location>
</feature>
<keyword evidence="2" id="KW-0723">Serine/threonine-protein kinase</keyword>
<feature type="compositionally biased region" description="Basic and acidic residues" evidence="7">
    <location>
        <begin position="173"/>
        <end position="182"/>
    </location>
</feature>
<feature type="compositionally biased region" description="Acidic residues" evidence="7">
    <location>
        <begin position="381"/>
        <end position="407"/>
    </location>
</feature>
<dbReference type="EMBL" id="CALNXK010000006">
    <property type="protein sequence ID" value="CAH3038377.1"/>
    <property type="molecule type" value="Genomic_DNA"/>
</dbReference>
<evidence type="ECO:0000256" key="7">
    <source>
        <dbReference type="SAM" id="MobiDB-lite"/>
    </source>
</evidence>
<comment type="similarity">
    <text evidence="1">Belongs to the protein kinase superfamily. CMGC Ser/Thr protein kinase family. CDC2/CDKX subfamily.</text>
</comment>
<keyword evidence="3" id="KW-0808">Transferase</keyword>
<feature type="compositionally biased region" description="Acidic residues" evidence="7">
    <location>
        <begin position="16"/>
        <end position="28"/>
    </location>
</feature>
<keyword evidence="10" id="KW-1185">Reference proteome</keyword>
<feature type="compositionally biased region" description="Basic and acidic residues" evidence="7">
    <location>
        <begin position="342"/>
        <end position="355"/>
    </location>
</feature>
<dbReference type="PROSITE" id="PS00108">
    <property type="entry name" value="PROTEIN_KINASE_ST"/>
    <property type="match status" value="1"/>
</dbReference>
<reference evidence="9 10" key="1">
    <citation type="submission" date="2022-05" db="EMBL/GenBank/DDBJ databases">
        <authorList>
            <consortium name="Genoscope - CEA"/>
            <person name="William W."/>
        </authorList>
    </citation>
    <scope>NUCLEOTIDE SEQUENCE [LARGE SCALE GENOMIC DNA]</scope>
</reference>
<feature type="compositionally biased region" description="Basic and acidic residues" evidence="7">
    <location>
        <begin position="484"/>
        <end position="522"/>
    </location>
</feature>
<dbReference type="InterPro" id="IPR008271">
    <property type="entry name" value="Ser/Thr_kinase_AS"/>
</dbReference>
<comment type="caution">
    <text evidence="9">The sequence shown here is derived from an EMBL/GenBank/DDBJ whole genome shotgun (WGS) entry which is preliminary data.</text>
</comment>
<feature type="region of interest" description="Disordered" evidence="7">
    <location>
        <begin position="999"/>
        <end position="1049"/>
    </location>
</feature>
<dbReference type="Gene3D" id="3.30.200.20">
    <property type="entry name" value="Phosphorylase Kinase, domain 1"/>
    <property type="match status" value="1"/>
</dbReference>
<feature type="compositionally biased region" description="Basic and acidic residues" evidence="7">
    <location>
        <begin position="229"/>
        <end position="263"/>
    </location>
</feature>
<protein>
    <recommendedName>
        <fullName evidence="8">Protein kinase domain-containing protein</fullName>
    </recommendedName>
</protein>
<keyword evidence="5" id="KW-0418">Kinase</keyword>
<dbReference type="SUPFAM" id="SSF56112">
    <property type="entry name" value="Protein kinase-like (PK-like)"/>
    <property type="match status" value="1"/>
</dbReference>
<evidence type="ECO:0000313" key="9">
    <source>
        <dbReference type="EMBL" id="CAH3038377.1"/>
    </source>
</evidence>
<keyword evidence="4" id="KW-0547">Nucleotide-binding</keyword>
<dbReference type="InterPro" id="IPR000719">
    <property type="entry name" value="Prot_kinase_dom"/>
</dbReference>
<sequence length="1058" mass="119679">MSSSPHNLNRKRPADSEIEGTEPDESPDDHDRTEDLKIKTVDEILQEKRRRIEKEDEGEGGASQGNSRTASPSASGGRRESRTSSKHGSPTQEGGSEIIYQMSPEPQSLSPTSSTNGTPIKAKGQMSQDDEPAGLRIRQGRKTTEEEEGEIVSDLSDSESKKVEKRRRHSSSKSHDTEEVGVIRDSLSEQSDSENKRAEKRRKHSSSRTADTDDRQREKDNISDPSDPEDVKRDQKIKYSSPKHPDSDLKASRPSEQARKDKGSMVTTKSNEESSEEDSSSEEESDEDTETAAATKRVQKETKEVADEKKVSSESESESDDSSSDDDDDDDDDDDNDDGEVEEKKESSSRIKEQKAASVKSSESKDVGQKVTAKTNKESSSEEEESSEEESDEEGDSETSEESEEEEKETRSAPKTEKAAEKDKEGEIEIEDLHSELQQLKRQRPTDDKYKQKTKTERHHRRDESSYRRREQESLHTRGYTGRKVSDKEKDLKYESHRERSHRNDDSKSRSYEKSSSEDRSRDKHKSSGNAKDVSKMKLDRTGSREKYSEVDVDKRRKSSRKDSGKTKSPEEASRTASKGKDRKERGESRKKATSEKVDKDNRGSNDVSSSKSKKDEGPSVILTERERRQFSNEIVDIDSEGSSDEGEAVAPHSDAEMKQDQLSDGEEEKKEEAKLPPYYPAVRGCRNVEEFQWLNRIEEGTYGVVYRAKDKRTGDIVALKKLKMEREKEGFPITSLREINTLLKAQHPNIVTVREIVVGSNMDKIYIVMDYVEHDLKVLMEHMTQGFRIGEVKTLMIQLLRAVVHLHDNWILHRDLKASNLLLSNKGILKVGDFGLAREYGSPLKSYTPIVVTLWYRAPELLLGTKEYSTPIDLWSVGCIFAELLTMKPLFPGKSEIDQINRIFKELGTPSDKIWPGPPSYSELPAVKKMTFTEYPYNNLRNRFGTYLTDKGFSLLNKFLTYDPKKRITADKALEHEYFSESPLPVDPSMFPTWPAKSEMMKRPKKKDVEHSPQAPEGGAMFAKLADEGDSGTDSQGFRLQTSKKGSAAVAGFTLKF</sequence>
<dbReference type="Pfam" id="PF00069">
    <property type="entry name" value="Pkinase"/>
    <property type="match status" value="1"/>
</dbReference>
<evidence type="ECO:0000256" key="4">
    <source>
        <dbReference type="ARBA" id="ARBA00022741"/>
    </source>
</evidence>
<feature type="compositionally biased region" description="Basic and acidic residues" evidence="7">
    <location>
        <begin position="298"/>
        <end position="313"/>
    </location>
</feature>
<dbReference type="PROSITE" id="PS50011">
    <property type="entry name" value="PROTEIN_KINASE_DOM"/>
    <property type="match status" value="1"/>
</dbReference>
<accession>A0ABN8MZW2</accession>
<dbReference type="PANTHER" id="PTHR24056">
    <property type="entry name" value="CELL DIVISION PROTEIN KINASE"/>
    <property type="match status" value="1"/>
</dbReference>
<organism evidence="9 10">
    <name type="scientific">Porites lobata</name>
    <dbReference type="NCBI Taxonomy" id="104759"/>
    <lineage>
        <taxon>Eukaryota</taxon>
        <taxon>Metazoa</taxon>
        <taxon>Cnidaria</taxon>
        <taxon>Anthozoa</taxon>
        <taxon>Hexacorallia</taxon>
        <taxon>Scleractinia</taxon>
        <taxon>Fungiina</taxon>
        <taxon>Poritidae</taxon>
        <taxon>Porites</taxon>
    </lineage>
</organism>